<organism evidence="3 4">
    <name type="scientific">Rhodoferax ferrireducens</name>
    <dbReference type="NCBI Taxonomy" id="192843"/>
    <lineage>
        <taxon>Bacteria</taxon>
        <taxon>Pseudomonadati</taxon>
        <taxon>Pseudomonadota</taxon>
        <taxon>Betaproteobacteria</taxon>
        <taxon>Burkholderiales</taxon>
        <taxon>Comamonadaceae</taxon>
        <taxon>Rhodoferax</taxon>
    </lineage>
</organism>
<evidence type="ECO:0000259" key="2">
    <source>
        <dbReference type="Pfam" id="PF07589"/>
    </source>
</evidence>
<gene>
    <name evidence="3" type="ORF">J2X19_001394</name>
</gene>
<dbReference type="EMBL" id="JAVDXT010000001">
    <property type="protein sequence ID" value="MDR7376736.1"/>
    <property type="molecule type" value="Genomic_DNA"/>
</dbReference>
<dbReference type="Proteomes" id="UP001180487">
    <property type="component" value="Unassembled WGS sequence"/>
</dbReference>
<protein>
    <recommendedName>
        <fullName evidence="2">Ice-binding protein C-terminal domain-containing protein</fullName>
    </recommendedName>
</protein>
<dbReference type="InterPro" id="IPR013424">
    <property type="entry name" value="Ice-binding_C"/>
</dbReference>
<keyword evidence="4" id="KW-1185">Reference proteome</keyword>
<keyword evidence="1" id="KW-0732">Signal</keyword>
<dbReference type="RefSeq" id="WP_310371886.1">
    <property type="nucleotide sequence ID" value="NZ_JAVDXT010000001.1"/>
</dbReference>
<reference evidence="3 4" key="1">
    <citation type="submission" date="2023-07" db="EMBL/GenBank/DDBJ databases">
        <title>Sorghum-associated microbial communities from plants grown in Nebraska, USA.</title>
        <authorList>
            <person name="Schachtman D."/>
        </authorList>
    </citation>
    <scope>NUCLEOTIDE SEQUENCE [LARGE SCALE GENOMIC DNA]</scope>
    <source>
        <strain evidence="3 4">BE313</strain>
    </source>
</reference>
<evidence type="ECO:0000313" key="4">
    <source>
        <dbReference type="Proteomes" id="UP001180487"/>
    </source>
</evidence>
<feature type="chain" id="PRO_5046039394" description="Ice-binding protein C-terminal domain-containing protein" evidence="1">
    <location>
        <begin position="30"/>
        <end position="216"/>
    </location>
</feature>
<accession>A0ABU2C5Y0</accession>
<evidence type="ECO:0000256" key="1">
    <source>
        <dbReference type="SAM" id="SignalP"/>
    </source>
</evidence>
<dbReference type="Pfam" id="PF07589">
    <property type="entry name" value="PEP-CTERM"/>
    <property type="match status" value="1"/>
</dbReference>
<proteinExistence type="predicted"/>
<feature type="signal peptide" evidence="1">
    <location>
        <begin position="1"/>
        <end position="29"/>
    </location>
</feature>
<name>A0ABU2C5Y0_9BURK</name>
<dbReference type="NCBIfam" id="TIGR02595">
    <property type="entry name" value="PEP_CTERM"/>
    <property type="match status" value="1"/>
</dbReference>
<dbReference type="NCBIfam" id="NF041539">
    <property type="entry name" value="choice_anch_R"/>
    <property type="match status" value="1"/>
</dbReference>
<comment type="caution">
    <text evidence="3">The sequence shown here is derived from an EMBL/GenBank/DDBJ whole genome shotgun (WGS) entry which is preliminary data.</text>
</comment>
<sequence length="216" mass="21671">MFSKLPSFLRTALLSASACVLLAAMPAQASLVYNNLEAAQTGSDAVYGTGPLANSFTTDANGGTLNAVQALLMNLGPDIVSDIQVNLLSSSGGAPGSTLAAFNSLSSAGISSAGFAAYSFSLASGYTLAANTTYWIELIAADVNAIQWSYASDLSGVGVAGESSYSAAFGVSPNAQAAADGFGPYQMAVELPEPGSLALVGLGLAGVLVVRRRKQG</sequence>
<evidence type="ECO:0000313" key="3">
    <source>
        <dbReference type="EMBL" id="MDR7376736.1"/>
    </source>
</evidence>
<feature type="domain" description="Ice-binding protein C-terminal" evidence="2">
    <location>
        <begin position="192"/>
        <end position="213"/>
    </location>
</feature>